<accession>A0ACB6ZMI0</accession>
<comment type="caution">
    <text evidence="1">The sequence shown here is derived from an EMBL/GenBank/DDBJ whole genome shotgun (WGS) entry which is preliminary data.</text>
</comment>
<name>A0ACB6ZMI0_THEGA</name>
<sequence length="562" mass="60801">MTDILEQYSSLSPSSDSSEISAVLGKIISYVAQAVLALKMLGRNPVGSDLITRPSTLSTLIFAAETFKDTPNATSEVLRCISNGLLLIPDSRSTFVTKEVGGGPAVLGMFENTTSPDLIFVTSRLLFLSTASSAIAGDFIQDLVEGKISKNGQNVVDILAPKLDALLPLIVLGTPMAREAMSEMLKFGFNVLCFYPRIVGVQESRDDWDSTDTYGAWPRQLHGILPSLLRTFDTLPSTFPSPITPPMTQLIHNLIMIPVSAPLHQKWFPQSTPPSSRVSRTSKPSSVTSSPVSKGSPTLPPTLTSNPLPKEVKAGKIDRALSGCSRSSRPSSPNLSNPQDTLLHAYNILDVTLVYYLPEVLDPDDPSVREKCRRDDTALDELVTPLILLITRLCIGDEPSRARLRDWLIPSNLDRTSPLEARSDTLGRCLRLLGSVYHTNLKKAVGEMMYAMCDSDASILASQVGYGNVAGFLFSKGVMSPPPQSSTSSNATYGPSTASTGAPINPITGIAQQPVTVPDMTEEEKEREAEKLFVLFDRLEKSGAIQPDQNPIRKAVEQGKLG</sequence>
<proteinExistence type="predicted"/>
<protein>
    <submittedName>
        <fullName evidence="1">Uncharacterized protein</fullName>
    </submittedName>
</protein>
<dbReference type="EMBL" id="MU117979">
    <property type="protein sequence ID" value="KAF9651020.1"/>
    <property type="molecule type" value="Genomic_DNA"/>
</dbReference>
<keyword evidence="2" id="KW-1185">Reference proteome</keyword>
<reference evidence="1" key="2">
    <citation type="journal article" date="2020" name="Nat. Commun.">
        <title>Large-scale genome sequencing of mycorrhizal fungi provides insights into the early evolution of symbiotic traits.</title>
        <authorList>
            <person name="Miyauchi S."/>
            <person name="Kiss E."/>
            <person name="Kuo A."/>
            <person name="Drula E."/>
            <person name="Kohler A."/>
            <person name="Sanchez-Garcia M."/>
            <person name="Morin E."/>
            <person name="Andreopoulos B."/>
            <person name="Barry K.W."/>
            <person name="Bonito G."/>
            <person name="Buee M."/>
            <person name="Carver A."/>
            <person name="Chen C."/>
            <person name="Cichocki N."/>
            <person name="Clum A."/>
            <person name="Culley D."/>
            <person name="Crous P.W."/>
            <person name="Fauchery L."/>
            <person name="Girlanda M."/>
            <person name="Hayes R.D."/>
            <person name="Keri Z."/>
            <person name="LaButti K."/>
            <person name="Lipzen A."/>
            <person name="Lombard V."/>
            <person name="Magnuson J."/>
            <person name="Maillard F."/>
            <person name="Murat C."/>
            <person name="Nolan M."/>
            <person name="Ohm R.A."/>
            <person name="Pangilinan J."/>
            <person name="Pereira M.F."/>
            <person name="Perotto S."/>
            <person name="Peter M."/>
            <person name="Pfister S."/>
            <person name="Riley R."/>
            <person name="Sitrit Y."/>
            <person name="Stielow J.B."/>
            <person name="Szollosi G."/>
            <person name="Zifcakova L."/>
            <person name="Stursova M."/>
            <person name="Spatafora J.W."/>
            <person name="Tedersoo L."/>
            <person name="Vaario L.M."/>
            <person name="Yamada A."/>
            <person name="Yan M."/>
            <person name="Wang P."/>
            <person name="Xu J."/>
            <person name="Bruns T."/>
            <person name="Baldrian P."/>
            <person name="Vilgalys R."/>
            <person name="Dunand C."/>
            <person name="Henrissat B."/>
            <person name="Grigoriev I.V."/>
            <person name="Hibbett D."/>
            <person name="Nagy L.G."/>
            <person name="Martin F.M."/>
        </authorList>
    </citation>
    <scope>NUCLEOTIDE SEQUENCE</scope>
    <source>
        <strain evidence="1">P2</strain>
    </source>
</reference>
<reference evidence="1" key="1">
    <citation type="submission" date="2019-10" db="EMBL/GenBank/DDBJ databases">
        <authorList>
            <consortium name="DOE Joint Genome Institute"/>
            <person name="Kuo A."/>
            <person name="Miyauchi S."/>
            <person name="Kiss E."/>
            <person name="Drula E."/>
            <person name="Kohler A."/>
            <person name="Sanchez-Garcia M."/>
            <person name="Andreopoulos B."/>
            <person name="Barry K.W."/>
            <person name="Bonito G."/>
            <person name="Buee M."/>
            <person name="Carver A."/>
            <person name="Chen C."/>
            <person name="Cichocki N."/>
            <person name="Clum A."/>
            <person name="Culley D."/>
            <person name="Crous P.W."/>
            <person name="Fauchery L."/>
            <person name="Girlanda M."/>
            <person name="Hayes R."/>
            <person name="Keri Z."/>
            <person name="Labutti K."/>
            <person name="Lipzen A."/>
            <person name="Lombard V."/>
            <person name="Magnuson J."/>
            <person name="Maillard F."/>
            <person name="Morin E."/>
            <person name="Murat C."/>
            <person name="Nolan M."/>
            <person name="Ohm R."/>
            <person name="Pangilinan J."/>
            <person name="Pereira M."/>
            <person name="Perotto S."/>
            <person name="Peter M."/>
            <person name="Riley R."/>
            <person name="Sitrit Y."/>
            <person name="Stielow B."/>
            <person name="Szollosi G."/>
            <person name="Zifcakova L."/>
            <person name="Stursova M."/>
            <person name="Spatafora J.W."/>
            <person name="Tedersoo L."/>
            <person name="Vaario L.-M."/>
            <person name="Yamada A."/>
            <person name="Yan M."/>
            <person name="Wang P."/>
            <person name="Xu J."/>
            <person name="Bruns T."/>
            <person name="Baldrian P."/>
            <person name="Vilgalys R."/>
            <person name="Henrissat B."/>
            <person name="Grigoriev I.V."/>
            <person name="Hibbett D."/>
            <person name="Nagy L.G."/>
            <person name="Martin F.M."/>
        </authorList>
    </citation>
    <scope>NUCLEOTIDE SEQUENCE</scope>
    <source>
        <strain evidence="1">P2</strain>
    </source>
</reference>
<evidence type="ECO:0000313" key="1">
    <source>
        <dbReference type="EMBL" id="KAF9651020.1"/>
    </source>
</evidence>
<dbReference type="Proteomes" id="UP000886501">
    <property type="component" value="Unassembled WGS sequence"/>
</dbReference>
<organism evidence="1 2">
    <name type="scientific">Thelephora ganbajun</name>
    <name type="common">Ganba fungus</name>
    <dbReference type="NCBI Taxonomy" id="370292"/>
    <lineage>
        <taxon>Eukaryota</taxon>
        <taxon>Fungi</taxon>
        <taxon>Dikarya</taxon>
        <taxon>Basidiomycota</taxon>
        <taxon>Agaricomycotina</taxon>
        <taxon>Agaricomycetes</taxon>
        <taxon>Thelephorales</taxon>
        <taxon>Thelephoraceae</taxon>
        <taxon>Thelephora</taxon>
    </lineage>
</organism>
<gene>
    <name evidence="1" type="ORF">BDM02DRAFT_3140078</name>
</gene>
<evidence type="ECO:0000313" key="2">
    <source>
        <dbReference type="Proteomes" id="UP000886501"/>
    </source>
</evidence>